<dbReference type="EMBL" id="BMYR01000009">
    <property type="protein sequence ID" value="GGW66963.1"/>
    <property type="molecule type" value="Genomic_DNA"/>
</dbReference>
<proteinExistence type="predicted"/>
<dbReference type="Pfam" id="PF06945">
    <property type="entry name" value="DUF1289"/>
    <property type="match status" value="1"/>
</dbReference>
<evidence type="ECO:0000313" key="1">
    <source>
        <dbReference type="EMBL" id="GGW66963.1"/>
    </source>
</evidence>
<keyword evidence="2" id="KW-1185">Reference proteome</keyword>
<dbReference type="InterPro" id="IPR010710">
    <property type="entry name" value="DUF1289"/>
</dbReference>
<comment type="caution">
    <text evidence="1">The sequence shown here is derived from an EMBL/GenBank/DDBJ whole genome shotgun (WGS) entry which is preliminary data.</text>
</comment>
<gene>
    <name evidence="1" type="ORF">GCM10008111_23720</name>
</gene>
<evidence type="ECO:0008006" key="3">
    <source>
        <dbReference type="Google" id="ProtNLM"/>
    </source>
</evidence>
<protein>
    <recommendedName>
        <fullName evidence="3">Fe-S protein</fullName>
    </recommendedName>
</protein>
<dbReference type="PANTHER" id="PTHR35175">
    <property type="entry name" value="DUF1289 DOMAIN-CONTAINING PROTEIN"/>
    <property type="match status" value="1"/>
</dbReference>
<dbReference type="RefSeq" id="WP_189483436.1">
    <property type="nucleotide sequence ID" value="NZ_BMYR01000009.1"/>
</dbReference>
<organism evidence="1 2">
    <name type="scientific">Alishewanella tabrizica</name>
    <dbReference type="NCBI Taxonomy" id="671278"/>
    <lineage>
        <taxon>Bacteria</taxon>
        <taxon>Pseudomonadati</taxon>
        <taxon>Pseudomonadota</taxon>
        <taxon>Gammaproteobacteria</taxon>
        <taxon>Alteromonadales</taxon>
        <taxon>Alteromonadaceae</taxon>
        <taxon>Alishewanella</taxon>
    </lineage>
</organism>
<dbReference type="Proteomes" id="UP000634667">
    <property type="component" value="Unassembled WGS sequence"/>
</dbReference>
<reference evidence="2" key="1">
    <citation type="journal article" date="2019" name="Int. J. Syst. Evol. Microbiol.">
        <title>The Global Catalogue of Microorganisms (GCM) 10K type strain sequencing project: providing services to taxonomists for standard genome sequencing and annotation.</title>
        <authorList>
            <consortium name="The Broad Institute Genomics Platform"/>
            <consortium name="The Broad Institute Genome Sequencing Center for Infectious Disease"/>
            <person name="Wu L."/>
            <person name="Ma J."/>
        </authorList>
    </citation>
    <scope>NUCLEOTIDE SEQUENCE [LARGE SCALE GENOMIC DNA]</scope>
    <source>
        <strain evidence="2">KCTC 23723</strain>
    </source>
</reference>
<sequence length="80" mass="9438">MDQLELFDIANPCIGVCQSNNRGYCLGCLRSRDERFNWHLKPDNERAHILRLLVQRRLRLKQRQQKDEATTVAPVTLDLF</sequence>
<name>A0ABQ2WT76_9ALTE</name>
<dbReference type="PANTHER" id="PTHR35175:SF1">
    <property type="entry name" value="OXIDOREDUCTASE"/>
    <property type="match status" value="1"/>
</dbReference>
<accession>A0ABQ2WT76</accession>
<evidence type="ECO:0000313" key="2">
    <source>
        <dbReference type="Proteomes" id="UP000634667"/>
    </source>
</evidence>